<organism evidence="2 3">
    <name type="scientific">Hyphobacterium lacteum</name>
    <dbReference type="NCBI Taxonomy" id="3116575"/>
    <lineage>
        <taxon>Bacteria</taxon>
        <taxon>Pseudomonadati</taxon>
        <taxon>Pseudomonadota</taxon>
        <taxon>Alphaproteobacteria</taxon>
        <taxon>Maricaulales</taxon>
        <taxon>Maricaulaceae</taxon>
        <taxon>Hyphobacterium</taxon>
    </lineage>
</organism>
<dbReference type="Pfam" id="PF00107">
    <property type="entry name" value="ADH_zinc_N"/>
    <property type="match status" value="1"/>
</dbReference>
<dbReference type="Gene3D" id="3.40.50.720">
    <property type="entry name" value="NAD(P)-binding Rossmann-like Domain"/>
    <property type="match status" value="1"/>
</dbReference>
<sequence>MKAVICKEFAPYANLTVEEVEDPQAGPGQVVIDVKAAGVNFPDILLVEGKYQMKPPLPFIPGGEVSGTVRAIGEGVQGFREGDRVVAATLLNGFAEQVATGAAQVAPIPDAMPFEEAAALITTYATTIHALKQRADLKEGETLVVLGAGGGVGTAACQLGKAYGARVIACARGEEKLAAAKEAGADELVDYDAEDLKARLKELTGGKGADVVYDAVGGPYSEPAMRALGWGGRFLVVGFAAGDIPKMPLNLALLNSRDIRGVFWGAWAGQNPKENGANMAELFELYTAGKIRPMVSASYPLDQVTSAFDDLMERRVKGKVVLTA</sequence>
<reference evidence="2 3" key="1">
    <citation type="submission" date="2024-01" db="EMBL/GenBank/DDBJ databases">
        <title>Hyphobacterium bacterium isolated from marine sediment.</title>
        <authorList>
            <person name="Zhao S."/>
        </authorList>
    </citation>
    <scope>NUCLEOTIDE SEQUENCE [LARGE SCALE GENOMIC DNA]</scope>
    <source>
        <strain evidence="3">HN65</strain>
    </source>
</reference>
<accession>A0ABU7LTU0</accession>
<dbReference type="InterPro" id="IPR020843">
    <property type="entry name" value="ER"/>
</dbReference>
<dbReference type="SUPFAM" id="SSF50129">
    <property type="entry name" value="GroES-like"/>
    <property type="match status" value="1"/>
</dbReference>
<dbReference type="InterPro" id="IPR013154">
    <property type="entry name" value="ADH-like_N"/>
</dbReference>
<dbReference type="Pfam" id="PF08240">
    <property type="entry name" value="ADH_N"/>
    <property type="match status" value="1"/>
</dbReference>
<dbReference type="Proteomes" id="UP001354971">
    <property type="component" value="Unassembled WGS sequence"/>
</dbReference>
<dbReference type="EMBL" id="JAZDRP010000012">
    <property type="protein sequence ID" value="MEE2527343.1"/>
    <property type="molecule type" value="Genomic_DNA"/>
</dbReference>
<dbReference type="EC" id="1.-.-.-" evidence="2"/>
<comment type="caution">
    <text evidence="2">The sequence shown here is derived from an EMBL/GenBank/DDBJ whole genome shotgun (WGS) entry which is preliminary data.</text>
</comment>
<keyword evidence="2" id="KW-0560">Oxidoreductase</keyword>
<feature type="domain" description="Enoyl reductase (ER)" evidence="1">
    <location>
        <begin position="10"/>
        <end position="322"/>
    </location>
</feature>
<dbReference type="InterPro" id="IPR013149">
    <property type="entry name" value="ADH-like_C"/>
</dbReference>
<dbReference type="InterPro" id="IPR011032">
    <property type="entry name" value="GroES-like_sf"/>
</dbReference>
<protein>
    <submittedName>
        <fullName evidence="2">NADPH:quinone oxidoreductase family protein</fullName>
        <ecNumber evidence="2">1.-.-.-</ecNumber>
    </submittedName>
</protein>
<evidence type="ECO:0000313" key="3">
    <source>
        <dbReference type="Proteomes" id="UP001354971"/>
    </source>
</evidence>
<dbReference type="PANTHER" id="PTHR43677">
    <property type="entry name" value="SHORT-CHAIN DEHYDROGENASE/REDUCTASE"/>
    <property type="match status" value="1"/>
</dbReference>
<dbReference type="SUPFAM" id="SSF51735">
    <property type="entry name" value="NAD(P)-binding Rossmann-fold domains"/>
    <property type="match status" value="1"/>
</dbReference>
<keyword evidence="3" id="KW-1185">Reference proteome</keyword>
<gene>
    <name evidence="2" type="ORF">V0U79_13330</name>
</gene>
<evidence type="ECO:0000259" key="1">
    <source>
        <dbReference type="SMART" id="SM00829"/>
    </source>
</evidence>
<proteinExistence type="predicted"/>
<dbReference type="InterPro" id="IPR036291">
    <property type="entry name" value="NAD(P)-bd_dom_sf"/>
</dbReference>
<evidence type="ECO:0000313" key="2">
    <source>
        <dbReference type="EMBL" id="MEE2527343.1"/>
    </source>
</evidence>
<dbReference type="PANTHER" id="PTHR43677:SF4">
    <property type="entry name" value="QUINONE OXIDOREDUCTASE-LIKE PROTEIN 2"/>
    <property type="match status" value="1"/>
</dbReference>
<dbReference type="SMART" id="SM00829">
    <property type="entry name" value="PKS_ER"/>
    <property type="match status" value="1"/>
</dbReference>
<dbReference type="InterPro" id="IPR051397">
    <property type="entry name" value="Zn-ADH-like_protein"/>
</dbReference>
<dbReference type="RefSeq" id="WP_330200005.1">
    <property type="nucleotide sequence ID" value="NZ_JAZDRP010000012.1"/>
</dbReference>
<name>A0ABU7LTU0_9PROT</name>
<dbReference type="CDD" id="cd08241">
    <property type="entry name" value="QOR1"/>
    <property type="match status" value="1"/>
</dbReference>
<dbReference type="GO" id="GO:0016491">
    <property type="term" value="F:oxidoreductase activity"/>
    <property type="evidence" value="ECO:0007669"/>
    <property type="project" value="UniProtKB-KW"/>
</dbReference>
<dbReference type="Gene3D" id="3.90.180.10">
    <property type="entry name" value="Medium-chain alcohol dehydrogenases, catalytic domain"/>
    <property type="match status" value="1"/>
</dbReference>